<keyword evidence="4" id="KW-1185">Reference proteome</keyword>
<proteinExistence type="inferred from homology"/>
<name>A0A106BSJ9_THIDE</name>
<comment type="similarity">
    <text evidence="1">Belongs to the outer membrane factor (OMF) (TC 1.B.17) family.</text>
</comment>
<dbReference type="Proteomes" id="UP000064243">
    <property type="component" value="Unassembled WGS sequence"/>
</dbReference>
<dbReference type="Pfam" id="PF02321">
    <property type="entry name" value="OEP"/>
    <property type="match status" value="1"/>
</dbReference>
<sequence>MPYWLAAPLWAGWIAGATAAPLGFDDALTRALHETPALAASASRIAAARQNAIPAGALPDPQLTLGLANVPVDGADRFSLDSDPMTMRIIGVMQAFPNAAKRGARASAARGRVGLAEAGMQVVRQTVLQQTAQAWIQRHSAEAQLRHIAALYDENRLFDAAVRARLAGGGGMASDVVLPREEAALIAEREDLLNARRAQAIAALRRWIGDAADWPLAGAPPKWPIDHARLAHRLEQHPELALYSQESRVLDAEIDAARAATRPDWSLGLVYQQRASQFGNMASIELGFDLPVFASTRQRPLIAARVAERAALDADYQAQLRAHTAELDADLAEYRRLDRALARQHEVLLPLAQEKVSLTLAAWRGGQGNLAELIAARRARIDAQLKAIELAGARDEMAARLHFTYAQPDDSGVQP</sequence>
<dbReference type="PATRIC" id="fig|36861.3.peg.204"/>
<accession>A0A106BSJ9</accession>
<evidence type="ECO:0000256" key="1">
    <source>
        <dbReference type="ARBA" id="ARBA00007613"/>
    </source>
</evidence>
<dbReference type="PANTHER" id="PTHR30203:SF24">
    <property type="entry name" value="BLR4935 PROTEIN"/>
    <property type="match status" value="1"/>
</dbReference>
<feature type="chain" id="PRO_5007125752" evidence="2">
    <location>
        <begin position="20"/>
        <end position="415"/>
    </location>
</feature>
<comment type="caution">
    <text evidence="3">The sequence shown here is derived from an EMBL/GenBank/DDBJ whole genome shotgun (WGS) entry which is preliminary data.</text>
</comment>
<evidence type="ECO:0000313" key="3">
    <source>
        <dbReference type="EMBL" id="KVW97883.1"/>
    </source>
</evidence>
<evidence type="ECO:0000256" key="2">
    <source>
        <dbReference type="SAM" id="SignalP"/>
    </source>
</evidence>
<evidence type="ECO:0000313" key="4">
    <source>
        <dbReference type="Proteomes" id="UP000064243"/>
    </source>
</evidence>
<protein>
    <submittedName>
        <fullName evidence="3">Uncharacterized protein</fullName>
    </submittedName>
</protein>
<dbReference type="GO" id="GO:0015562">
    <property type="term" value="F:efflux transmembrane transporter activity"/>
    <property type="evidence" value="ECO:0007669"/>
    <property type="project" value="InterPro"/>
</dbReference>
<reference evidence="3 4" key="1">
    <citation type="journal article" date="2015" name="Appl. Environ. Microbiol.">
        <title>Aerobic and Anaerobic Thiosulfate Oxidation by a Cold-Adapted, Subglacial Chemoautotroph.</title>
        <authorList>
            <person name="Harrold Z.R."/>
            <person name="Skidmore M.L."/>
            <person name="Hamilton T.L."/>
            <person name="Desch L."/>
            <person name="Amada K."/>
            <person name="van Gelder W."/>
            <person name="Glover K."/>
            <person name="Roden E.E."/>
            <person name="Boyd E.S."/>
        </authorList>
    </citation>
    <scope>NUCLEOTIDE SEQUENCE [LARGE SCALE GENOMIC DNA]</scope>
    <source>
        <strain evidence="3 4">RG</strain>
    </source>
</reference>
<dbReference type="InterPro" id="IPR003423">
    <property type="entry name" value="OMP_efflux"/>
</dbReference>
<feature type="signal peptide" evidence="2">
    <location>
        <begin position="1"/>
        <end position="19"/>
    </location>
</feature>
<keyword evidence="2" id="KW-0732">Signal</keyword>
<dbReference type="EMBL" id="LDUG01000014">
    <property type="protein sequence ID" value="KVW97883.1"/>
    <property type="molecule type" value="Genomic_DNA"/>
</dbReference>
<dbReference type="PANTHER" id="PTHR30203">
    <property type="entry name" value="OUTER MEMBRANE CATION EFFLUX PROTEIN"/>
    <property type="match status" value="1"/>
</dbReference>
<dbReference type="SUPFAM" id="SSF56954">
    <property type="entry name" value="Outer membrane efflux proteins (OEP)"/>
    <property type="match status" value="1"/>
</dbReference>
<dbReference type="InterPro" id="IPR010131">
    <property type="entry name" value="MdtP/NodT-like"/>
</dbReference>
<dbReference type="Gene3D" id="1.20.1600.10">
    <property type="entry name" value="Outer membrane efflux proteins (OEP)"/>
    <property type="match status" value="1"/>
</dbReference>
<organism evidence="3 4">
    <name type="scientific">Thiobacillus denitrificans</name>
    <dbReference type="NCBI Taxonomy" id="36861"/>
    <lineage>
        <taxon>Bacteria</taxon>
        <taxon>Pseudomonadati</taxon>
        <taxon>Pseudomonadota</taxon>
        <taxon>Betaproteobacteria</taxon>
        <taxon>Nitrosomonadales</taxon>
        <taxon>Thiobacillaceae</taxon>
        <taxon>Thiobacillus</taxon>
    </lineage>
</organism>
<gene>
    <name evidence="3" type="ORF">ABW22_03775</name>
</gene>
<dbReference type="AlphaFoldDB" id="A0A106BSJ9"/>